<dbReference type="EMBL" id="UGJB01000004">
    <property type="protein sequence ID" value="STQ09324.1"/>
    <property type="molecule type" value="Genomic_DNA"/>
</dbReference>
<name>A0A377LSZ0_ENTCL</name>
<evidence type="ECO:0000259" key="1">
    <source>
        <dbReference type="Pfam" id="PF14883"/>
    </source>
</evidence>
<accession>A0A377LSZ0</accession>
<organism evidence="2 3">
    <name type="scientific">Enterobacter cloacae</name>
    <dbReference type="NCBI Taxonomy" id="550"/>
    <lineage>
        <taxon>Bacteria</taxon>
        <taxon>Pseudomonadati</taxon>
        <taxon>Pseudomonadota</taxon>
        <taxon>Gammaproteobacteria</taxon>
        <taxon>Enterobacterales</taxon>
        <taxon>Enterobacteriaceae</taxon>
        <taxon>Enterobacter</taxon>
        <taxon>Enterobacter cloacae complex</taxon>
    </lineage>
</organism>
<dbReference type="Proteomes" id="UP000255106">
    <property type="component" value="Unassembled WGS sequence"/>
</dbReference>
<keyword evidence="2" id="KW-0449">Lipoprotein</keyword>
<dbReference type="EC" id="3.5.1.-" evidence="2"/>
<dbReference type="GO" id="GO:0016787">
    <property type="term" value="F:hydrolase activity"/>
    <property type="evidence" value="ECO:0007669"/>
    <property type="project" value="UniProtKB-KW"/>
</dbReference>
<keyword evidence="2" id="KW-0378">Hydrolase</keyword>
<dbReference type="Gene3D" id="3.20.20.80">
    <property type="entry name" value="Glycosidases"/>
    <property type="match status" value="1"/>
</dbReference>
<sequence>MTCGKSPKNRPGDGQSAACLGVALRCCQRTSLAIARKQGYQLAFTLEDGLADVRHLDNIPRLLISGNPSLKAFASSIAQIQETDPVRVMHVDLDYVYDPDPAQQTKNINTLIQRSTT</sequence>
<dbReference type="InterPro" id="IPR032772">
    <property type="entry name" value="PGA_deacetylase_PgaB_C"/>
</dbReference>
<feature type="domain" description="Poly-beta-1,6-N-acetyl-D-glucosamine N-deacetylase PgaB C-terminal" evidence="1">
    <location>
        <begin position="90"/>
        <end position="114"/>
    </location>
</feature>
<dbReference type="Pfam" id="PF14883">
    <property type="entry name" value="GHL13"/>
    <property type="match status" value="1"/>
</dbReference>
<dbReference type="Gene3D" id="3.20.20.370">
    <property type="entry name" value="Glycoside hydrolase/deacetylase"/>
    <property type="match status" value="1"/>
</dbReference>
<gene>
    <name evidence="2" type="primary">pgaB_2</name>
    <name evidence="2" type="ORF">NCTC10005_02029</name>
</gene>
<protein>
    <submittedName>
        <fullName evidence="2">Biofilm PGA synthesis lipoprotein PgaB</fullName>
        <ecNumber evidence="2">3.5.1.-</ecNumber>
    </submittedName>
</protein>
<dbReference type="AlphaFoldDB" id="A0A377LSZ0"/>
<reference evidence="2 3" key="1">
    <citation type="submission" date="2018-06" db="EMBL/GenBank/DDBJ databases">
        <authorList>
            <consortium name="Pathogen Informatics"/>
            <person name="Doyle S."/>
        </authorList>
    </citation>
    <scope>NUCLEOTIDE SEQUENCE [LARGE SCALE GENOMIC DNA]</scope>
    <source>
        <strain evidence="2 3">NCTC10005</strain>
    </source>
</reference>
<proteinExistence type="predicted"/>
<evidence type="ECO:0000313" key="2">
    <source>
        <dbReference type="EMBL" id="STQ09324.1"/>
    </source>
</evidence>
<evidence type="ECO:0000313" key="3">
    <source>
        <dbReference type="Proteomes" id="UP000255106"/>
    </source>
</evidence>